<keyword evidence="3" id="KW-1185">Reference proteome</keyword>
<feature type="compositionally biased region" description="Basic residues" evidence="1">
    <location>
        <begin position="1"/>
        <end position="10"/>
    </location>
</feature>
<protein>
    <submittedName>
        <fullName evidence="2">Uncharacterized protein</fullName>
    </submittedName>
</protein>
<evidence type="ECO:0000256" key="1">
    <source>
        <dbReference type="SAM" id="MobiDB-lite"/>
    </source>
</evidence>
<dbReference type="Proteomes" id="UP001159363">
    <property type="component" value="Chromosome 13"/>
</dbReference>
<accession>A0ABQ9G8L1</accession>
<reference evidence="2 3" key="1">
    <citation type="submission" date="2023-02" db="EMBL/GenBank/DDBJ databases">
        <title>LHISI_Scaffold_Assembly.</title>
        <authorList>
            <person name="Stuart O.P."/>
            <person name="Cleave R."/>
            <person name="Magrath M.J.L."/>
            <person name="Mikheyev A.S."/>
        </authorList>
    </citation>
    <scope>NUCLEOTIDE SEQUENCE [LARGE SCALE GENOMIC DNA]</scope>
    <source>
        <strain evidence="2">Daus_M_001</strain>
        <tissue evidence="2">Leg muscle</tissue>
    </source>
</reference>
<gene>
    <name evidence="2" type="ORF">PR048_030303</name>
</gene>
<dbReference type="EMBL" id="JARBHB010000014">
    <property type="protein sequence ID" value="KAJ8868763.1"/>
    <property type="molecule type" value="Genomic_DNA"/>
</dbReference>
<organism evidence="2 3">
    <name type="scientific">Dryococelus australis</name>
    <dbReference type="NCBI Taxonomy" id="614101"/>
    <lineage>
        <taxon>Eukaryota</taxon>
        <taxon>Metazoa</taxon>
        <taxon>Ecdysozoa</taxon>
        <taxon>Arthropoda</taxon>
        <taxon>Hexapoda</taxon>
        <taxon>Insecta</taxon>
        <taxon>Pterygota</taxon>
        <taxon>Neoptera</taxon>
        <taxon>Polyneoptera</taxon>
        <taxon>Phasmatodea</taxon>
        <taxon>Verophasmatodea</taxon>
        <taxon>Anareolatae</taxon>
        <taxon>Phasmatidae</taxon>
        <taxon>Eurycanthinae</taxon>
        <taxon>Dryococelus</taxon>
    </lineage>
</organism>
<evidence type="ECO:0000313" key="2">
    <source>
        <dbReference type="EMBL" id="KAJ8868763.1"/>
    </source>
</evidence>
<comment type="caution">
    <text evidence="2">The sequence shown here is derived from an EMBL/GenBank/DDBJ whole genome shotgun (WGS) entry which is preliminary data.</text>
</comment>
<evidence type="ECO:0000313" key="3">
    <source>
        <dbReference type="Proteomes" id="UP001159363"/>
    </source>
</evidence>
<proteinExistence type="predicted"/>
<feature type="region of interest" description="Disordered" evidence="1">
    <location>
        <begin position="1"/>
        <end position="29"/>
    </location>
</feature>
<name>A0ABQ9G8L1_9NEOP</name>
<sequence length="73" mass="8308">MRNARPRPSRRLTFDTSSSSEGEENVQENLCYDDSNMDDEESCLGREVCLICGEFGKDGEIWYQCVLFSVVSC</sequence>